<accession>A0ABW0ME73</accession>
<gene>
    <name evidence="1" type="ORF">ACFPM8_15165</name>
</gene>
<name>A0ABW0ME73_9BURK</name>
<dbReference type="Gene3D" id="3.40.470.10">
    <property type="entry name" value="Uracil-DNA glycosylase-like domain"/>
    <property type="match status" value="1"/>
</dbReference>
<dbReference type="EMBL" id="JBHSMT010000026">
    <property type="protein sequence ID" value="MFC5475298.1"/>
    <property type="molecule type" value="Genomic_DNA"/>
</dbReference>
<evidence type="ECO:0000313" key="2">
    <source>
        <dbReference type="Proteomes" id="UP001596045"/>
    </source>
</evidence>
<dbReference type="Proteomes" id="UP001596045">
    <property type="component" value="Unassembled WGS sequence"/>
</dbReference>
<reference evidence="2" key="1">
    <citation type="journal article" date="2019" name="Int. J. Syst. Evol. Microbiol.">
        <title>The Global Catalogue of Microorganisms (GCM) 10K type strain sequencing project: providing services to taxonomists for standard genome sequencing and annotation.</title>
        <authorList>
            <consortium name="The Broad Institute Genomics Platform"/>
            <consortium name="The Broad Institute Genome Sequencing Center for Infectious Disease"/>
            <person name="Wu L."/>
            <person name="Ma J."/>
        </authorList>
    </citation>
    <scope>NUCLEOTIDE SEQUENCE [LARGE SCALE GENOMIC DNA]</scope>
    <source>
        <strain evidence="2">JCM 17066</strain>
    </source>
</reference>
<dbReference type="PANTHER" id="PTHR11264">
    <property type="entry name" value="URACIL-DNA GLYCOSYLASE"/>
    <property type="match status" value="1"/>
</dbReference>
<comment type="caution">
    <text evidence="1">The sequence shown here is derived from an EMBL/GenBank/DDBJ whole genome shotgun (WGS) entry which is preliminary data.</text>
</comment>
<organism evidence="1 2">
    <name type="scientific">Paraherbaspirillum soli</name>
    <dbReference type="NCBI Taxonomy" id="631222"/>
    <lineage>
        <taxon>Bacteria</taxon>
        <taxon>Pseudomonadati</taxon>
        <taxon>Pseudomonadota</taxon>
        <taxon>Betaproteobacteria</taxon>
        <taxon>Burkholderiales</taxon>
        <taxon>Oxalobacteraceae</taxon>
        <taxon>Paraherbaspirillum</taxon>
    </lineage>
</organism>
<dbReference type="InterPro" id="IPR002043">
    <property type="entry name" value="UDG_fam1"/>
</dbReference>
<keyword evidence="2" id="KW-1185">Reference proteome</keyword>
<protein>
    <submittedName>
        <fullName evidence="1">Uracil-DNA glycosylase</fullName>
    </submittedName>
</protein>
<sequence length="268" mass="28900">MTDFLPVSIREALQVAHSSWQPIVLEGLRAVAQAHPAYLSDLALTDYLPTEGRLFAAFAQPLNAVRYVLVGEGPYPRPASATGVCFMDGAVGSLWSEKGLSKQVNRATSLRNFMKMLLVADGQLAVDSTTGDAMVAVAQRAQGTASTMIQALADLQGNMTAHGFLLLNATLVFRPDVPPVKEAKAWQPFMQAVLRGIADHAERHAVALPTLVLWGKIAEQLNAYPLTARFPKAVAEHPYNLTFIANTGMQALFGPMQLLKKSAQHTPA</sequence>
<dbReference type="PANTHER" id="PTHR11264:SF8">
    <property type="entry name" value="URACIL-DNA GLYCOSYLASE-LIKE DOMAIN-CONTAINING PROTEIN"/>
    <property type="match status" value="1"/>
</dbReference>
<dbReference type="InterPro" id="IPR036895">
    <property type="entry name" value="Uracil-DNA_glycosylase-like_sf"/>
</dbReference>
<dbReference type="RefSeq" id="WP_378998452.1">
    <property type="nucleotide sequence ID" value="NZ_JBHSMT010000026.1"/>
</dbReference>
<dbReference type="SUPFAM" id="SSF52141">
    <property type="entry name" value="Uracil-DNA glycosylase-like"/>
    <property type="match status" value="1"/>
</dbReference>
<evidence type="ECO:0000313" key="1">
    <source>
        <dbReference type="EMBL" id="MFC5475298.1"/>
    </source>
</evidence>
<proteinExistence type="predicted"/>